<gene>
    <name evidence="3" type="ORF">FHR19_001628</name>
</gene>
<keyword evidence="2" id="KW-1133">Transmembrane helix</keyword>
<dbReference type="AlphaFoldDB" id="A0A7W9APM1"/>
<comment type="caution">
    <text evidence="3">The sequence shown here is derived from an EMBL/GenBank/DDBJ whole genome shotgun (WGS) entry which is preliminary data.</text>
</comment>
<name>A0A7W9APM1_9SPHN</name>
<evidence type="ECO:0000256" key="2">
    <source>
        <dbReference type="SAM" id="Phobius"/>
    </source>
</evidence>
<evidence type="ECO:0000313" key="4">
    <source>
        <dbReference type="Proteomes" id="UP000557739"/>
    </source>
</evidence>
<proteinExistence type="predicted"/>
<accession>A0A7W9APM1</accession>
<feature type="coiled-coil region" evidence="1">
    <location>
        <begin position="81"/>
        <end position="110"/>
    </location>
</feature>
<evidence type="ECO:0000256" key="1">
    <source>
        <dbReference type="SAM" id="Coils"/>
    </source>
</evidence>
<keyword evidence="2" id="KW-0812">Transmembrane</keyword>
<feature type="transmembrane region" description="Helical" evidence="2">
    <location>
        <begin position="28"/>
        <end position="47"/>
    </location>
</feature>
<keyword evidence="1" id="KW-0175">Coiled coil</keyword>
<dbReference type="Proteomes" id="UP000557739">
    <property type="component" value="Unassembled WGS sequence"/>
</dbReference>
<protein>
    <submittedName>
        <fullName evidence="3">Uncharacterized protein</fullName>
    </submittedName>
</protein>
<evidence type="ECO:0000313" key="3">
    <source>
        <dbReference type="EMBL" id="MBB5698283.1"/>
    </source>
</evidence>
<dbReference type="RefSeq" id="WP_184026767.1">
    <property type="nucleotide sequence ID" value="NZ_JACIJJ010000002.1"/>
</dbReference>
<sequence>MTFLERLSPLRAWRDLRLFLSYRQPYELIFLALAIIVTTVVIAAFYVDSKIEKPYKPPEITYFESWPANRTDAQIKAQQAIDQAKKEKLMAELKAKQEERKAEFKRLNDKLERWGL</sequence>
<keyword evidence="4" id="KW-1185">Reference proteome</keyword>
<organism evidence="3 4">
    <name type="scientific">Sphingomonas yantingensis</name>
    <dbReference type="NCBI Taxonomy" id="1241761"/>
    <lineage>
        <taxon>Bacteria</taxon>
        <taxon>Pseudomonadati</taxon>
        <taxon>Pseudomonadota</taxon>
        <taxon>Alphaproteobacteria</taxon>
        <taxon>Sphingomonadales</taxon>
        <taxon>Sphingomonadaceae</taxon>
        <taxon>Sphingomonas</taxon>
    </lineage>
</organism>
<reference evidence="3 4" key="1">
    <citation type="submission" date="2020-08" db="EMBL/GenBank/DDBJ databases">
        <title>Genomic Encyclopedia of Type Strains, Phase IV (KMG-IV): sequencing the most valuable type-strain genomes for metagenomic binning, comparative biology and taxonomic classification.</title>
        <authorList>
            <person name="Goeker M."/>
        </authorList>
    </citation>
    <scope>NUCLEOTIDE SEQUENCE [LARGE SCALE GENOMIC DNA]</scope>
    <source>
        <strain evidence="3 4">DSM 27244</strain>
    </source>
</reference>
<keyword evidence="2" id="KW-0472">Membrane</keyword>
<dbReference type="EMBL" id="JACIJJ010000002">
    <property type="protein sequence ID" value="MBB5698283.1"/>
    <property type="molecule type" value="Genomic_DNA"/>
</dbReference>